<dbReference type="AlphaFoldDB" id="A0A510KLF1"/>
<evidence type="ECO:0000313" key="1">
    <source>
        <dbReference type="EMBL" id="BBM52522.1"/>
    </source>
</evidence>
<accession>A0A510KLF1</accession>
<evidence type="ECO:0008006" key="3">
    <source>
        <dbReference type="Google" id="ProtNLM"/>
    </source>
</evidence>
<proteinExistence type="predicted"/>
<dbReference type="Proteomes" id="UP000321378">
    <property type="component" value="Chromosome"/>
</dbReference>
<name>A0A510KLF1_9FUSO</name>
<protein>
    <recommendedName>
        <fullName evidence="3">Phage protein</fullName>
    </recommendedName>
</protein>
<evidence type="ECO:0000313" key="2">
    <source>
        <dbReference type="Proteomes" id="UP000321378"/>
    </source>
</evidence>
<dbReference type="EMBL" id="AP019840">
    <property type="protein sequence ID" value="BBM52522.1"/>
    <property type="molecule type" value="Genomic_DNA"/>
</dbReference>
<gene>
    <name evidence="1" type="ORF">JMUB3935_1501</name>
</gene>
<organism evidence="1 2">
    <name type="scientific">Leptotrichia trevisanii</name>
    <dbReference type="NCBI Taxonomy" id="109328"/>
    <lineage>
        <taxon>Bacteria</taxon>
        <taxon>Fusobacteriati</taxon>
        <taxon>Fusobacteriota</taxon>
        <taxon>Fusobacteriia</taxon>
        <taxon>Fusobacteriales</taxon>
        <taxon>Leptotrichiaceae</taxon>
        <taxon>Leptotrichia</taxon>
    </lineage>
</organism>
<dbReference type="RefSeq" id="WP_146996885.1">
    <property type="nucleotide sequence ID" value="NZ_AP019840.1"/>
</dbReference>
<sequence length="111" mass="11829">MDFVTKGNEYASEQFLSGTGHKYMEFEVPQGKNVKRGDAVNAGAELSDGTDLFGIVMEDADGTTAKTKTTVAISGEFIFEGLKVKSGTQKAEFTKTARDKGIVIKGLGGKE</sequence>
<reference evidence="1 2" key="1">
    <citation type="submission" date="2019-07" db="EMBL/GenBank/DDBJ databases">
        <title>Complete Genome Sequence of Leptotrichia trevisanii Strain JMUB3935.</title>
        <authorList>
            <person name="Watanabe S."/>
            <person name="Cui L."/>
        </authorList>
    </citation>
    <scope>NUCLEOTIDE SEQUENCE [LARGE SCALE GENOMIC DNA]</scope>
    <source>
        <strain evidence="1 2">JMUB3935</strain>
    </source>
</reference>